<sequence>MLSSKLVPCVRTITNLTPRLVPLSSSASSLLLDSYCETNIQDLVYSKNRELDILIKCGRINTAYELFDKMPLRDVVSFNLLISGYRKQGASEKGLFVYWELVSQGFRENPSTFSSVLGICSDAGLLVEGIQAQCRVLKLGLSSNLFIGSALVGFYMRLGQYDLAICLFDELPRRNLGVWNLVLSGHSRLGEFDELSGFYRQMKLDGVEANGLTFSYLMRGCCNEKFLSEGKQLHCHVIKVGLVESNVFVANVLVDFYSACSCLSDARKSFEAIQMGDARDVLLGRQIHCCVLKVGFDCRSVHVQSALVDMYGKCKDIESSVSVYKSIPERNLECCNSLMTSLLHAGIVEDVVEMFGLMVDEGIGLDEVTLSTTLEALSESSLASLASCSLVHSCAIKSGFETDIAVSCSLIDSYLRSGDVKLSQQVFDQIPSPNVICFTSMIKGFARNGMGNECLKMFDTMIQNGLSPDRVTFMCVLTGCSHSGLVEEGRLIFNSMEATFGISPDREHFSCMVDLLGRAGLLNEAEELLQKALRGGDCVMWGSLLRSCRIHRNEIIGRRAAEALLEINPKHSAVYLQISNFFAEIGQFEASMQIREVAMAKKITAEIGCSLLR</sequence>
<keyword evidence="1" id="KW-0677">Repeat</keyword>
<proteinExistence type="predicted"/>
<dbReference type="Pfam" id="PF01535">
    <property type="entry name" value="PPR"/>
    <property type="match status" value="5"/>
</dbReference>
<dbReference type="SUPFAM" id="SSF48452">
    <property type="entry name" value="TPR-like"/>
    <property type="match status" value="1"/>
</dbReference>
<evidence type="ECO:0008006" key="5">
    <source>
        <dbReference type="Google" id="ProtNLM"/>
    </source>
</evidence>
<evidence type="ECO:0000256" key="2">
    <source>
        <dbReference type="PROSITE-ProRule" id="PRU00708"/>
    </source>
</evidence>
<dbReference type="PANTHER" id="PTHR47926:SF442">
    <property type="entry name" value="PUTATIVE-RELATED"/>
    <property type="match status" value="1"/>
</dbReference>
<reference evidence="3 4" key="1">
    <citation type="submission" date="2021-09" db="EMBL/GenBank/DDBJ databases">
        <title>Genomic insights and catalytic innovation underlie evolution of tropane alkaloids biosynthesis.</title>
        <authorList>
            <person name="Wang Y.-J."/>
            <person name="Tian T."/>
            <person name="Huang J.-P."/>
            <person name="Huang S.-X."/>
        </authorList>
    </citation>
    <scope>NUCLEOTIDE SEQUENCE [LARGE SCALE GENOMIC DNA]</scope>
    <source>
        <strain evidence="3">KIB-2018</strain>
        <tissue evidence="3">Leaf</tissue>
    </source>
</reference>
<comment type="caution">
    <text evidence="3">The sequence shown here is derived from an EMBL/GenBank/DDBJ whole genome shotgun (WGS) entry which is preliminary data.</text>
</comment>
<accession>A0AAV8SYC6</accession>
<dbReference type="EMBL" id="JAIWQS010000007">
    <property type="protein sequence ID" value="KAJ8759035.1"/>
    <property type="molecule type" value="Genomic_DNA"/>
</dbReference>
<feature type="repeat" description="PPR" evidence="2">
    <location>
        <begin position="74"/>
        <end position="108"/>
    </location>
</feature>
<feature type="repeat" description="PPR" evidence="2">
    <location>
        <begin position="175"/>
        <end position="209"/>
    </location>
</feature>
<feature type="repeat" description="PPR" evidence="2">
    <location>
        <begin position="331"/>
        <end position="365"/>
    </location>
</feature>
<dbReference type="GO" id="GO:0009451">
    <property type="term" value="P:RNA modification"/>
    <property type="evidence" value="ECO:0007669"/>
    <property type="project" value="InterPro"/>
</dbReference>
<organism evidence="3 4">
    <name type="scientific">Erythroxylum novogranatense</name>
    <dbReference type="NCBI Taxonomy" id="1862640"/>
    <lineage>
        <taxon>Eukaryota</taxon>
        <taxon>Viridiplantae</taxon>
        <taxon>Streptophyta</taxon>
        <taxon>Embryophyta</taxon>
        <taxon>Tracheophyta</taxon>
        <taxon>Spermatophyta</taxon>
        <taxon>Magnoliopsida</taxon>
        <taxon>eudicotyledons</taxon>
        <taxon>Gunneridae</taxon>
        <taxon>Pentapetalae</taxon>
        <taxon>rosids</taxon>
        <taxon>fabids</taxon>
        <taxon>Malpighiales</taxon>
        <taxon>Erythroxylaceae</taxon>
        <taxon>Erythroxylum</taxon>
    </lineage>
</organism>
<dbReference type="Proteomes" id="UP001159364">
    <property type="component" value="Linkage Group LG07"/>
</dbReference>
<name>A0AAV8SYC6_9ROSI</name>
<dbReference type="AlphaFoldDB" id="A0AAV8SYC6"/>
<evidence type="ECO:0000256" key="1">
    <source>
        <dbReference type="ARBA" id="ARBA00022737"/>
    </source>
</evidence>
<dbReference type="Pfam" id="PF13041">
    <property type="entry name" value="PPR_2"/>
    <property type="match status" value="2"/>
</dbReference>
<dbReference type="FunFam" id="1.25.40.10:FF:001093">
    <property type="entry name" value="Pentatricopeptide repeat-containing protein At2g34400"/>
    <property type="match status" value="1"/>
</dbReference>
<gene>
    <name evidence="3" type="ORF">K2173_003273</name>
</gene>
<evidence type="ECO:0000313" key="4">
    <source>
        <dbReference type="Proteomes" id="UP001159364"/>
    </source>
</evidence>
<dbReference type="InterPro" id="IPR002885">
    <property type="entry name" value="PPR_rpt"/>
</dbReference>
<dbReference type="PROSITE" id="PS51375">
    <property type="entry name" value="PPR"/>
    <property type="match status" value="4"/>
</dbReference>
<protein>
    <recommendedName>
        <fullName evidence="5">Pentatricopeptide repeat-containing protein</fullName>
    </recommendedName>
</protein>
<dbReference type="GO" id="GO:0003723">
    <property type="term" value="F:RNA binding"/>
    <property type="evidence" value="ECO:0007669"/>
    <property type="project" value="InterPro"/>
</dbReference>
<dbReference type="Gene3D" id="1.25.40.10">
    <property type="entry name" value="Tetratricopeptide repeat domain"/>
    <property type="match status" value="5"/>
</dbReference>
<dbReference type="NCBIfam" id="TIGR00756">
    <property type="entry name" value="PPR"/>
    <property type="match status" value="4"/>
</dbReference>
<dbReference type="PANTHER" id="PTHR47926">
    <property type="entry name" value="PENTATRICOPEPTIDE REPEAT-CONTAINING PROTEIN"/>
    <property type="match status" value="1"/>
</dbReference>
<feature type="repeat" description="PPR" evidence="2">
    <location>
        <begin position="434"/>
        <end position="468"/>
    </location>
</feature>
<keyword evidence="4" id="KW-1185">Reference proteome</keyword>
<dbReference type="InterPro" id="IPR011990">
    <property type="entry name" value="TPR-like_helical_dom_sf"/>
</dbReference>
<dbReference type="InterPro" id="IPR046960">
    <property type="entry name" value="PPR_At4g14850-like_plant"/>
</dbReference>
<evidence type="ECO:0000313" key="3">
    <source>
        <dbReference type="EMBL" id="KAJ8759035.1"/>
    </source>
</evidence>